<comment type="subcellular location">
    <subcellularLocation>
        <location evidence="1">Cell membrane</location>
        <topology evidence="1">Multi-pass membrane protein</topology>
    </subcellularLocation>
</comment>
<keyword evidence="4 8" id="KW-1133">Transmembrane helix</keyword>
<reference evidence="10" key="1">
    <citation type="submission" date="2020-11" db="EMBL/GenBank/DDBJ databases">
        <title>Isolation and identification of active actinomycetes.</title>
        <authorList>
            <person name="Yu B."/>
        </authorList>
    </citation>
    <scope>NUCLEOTIDE SEQUENCE</scope>
    <source>
        <strain evidence="10">NEAU-YB345</strain>
    </source>
</reference>
<dbReference type="InterPro" id="IPR011701">
    <property type="entry name" value="MFS"/>
</dbReference>
<feature type="region of interest" description="Disordered" evidence="7">
    <location>
        <begin position="1"/>
        <end position="30"/>
    </location>
</feature>
<evidence type="ECO:0000256" key="3">
    <source>
        <dbReference type="ARBA" id="ARBA00022692"/>
    </source>
</evidence>
<protein>
    <submittedName>
        <fullName evidence="10">NarK/NasA family nitrate transporter</fullName>
    </submittedName>
</protein>
<name>A0A931B6E8_9ACTN</name>
<dbReference type="GO" id="GO:0015112">
    <property type="term" value="F:nitrate transmembrane transporter activity"/>
    <property type="evidence" value="ECO:0007669"/>
    <property type="project" value="InterPro"/>
</dbReference>
<feature type="transmembrane region" description="Helical" evidence="8">
    <location>
        <begin position="222"/>
        <end position="239"/>
    </location>
</feature>
<evidence type="ECO:0000256" key="4">
    <source>
        <dbReference type="ARBA" id="ARBA00022989"/>
    </source>
</evidence>
<dbReference type="EMBL" id="JADPRT010000010">
    <property type="protein sequence ID" value="MBF9071098.1"/>
    <property type="molecule type" value="Genomic_DNA"/>
</dbReference>
<dbReference type="SUPFAM" id="SSF103473">
    <property type="entry name" value="MFS general substrate transporter"/>
    <property type="match status" value="1"/>
</dbReference>
<feature type="transmembrane region" description="Helical" evidence="8">
    <location>
        <begin position="96"/>
        <end position="113"/>
    </location>
</feature>
<comment type="caution">
    <text evidence="10">The sequence shown here is derived from an EMBL/GenBank/DDBJ whole genome shotgun (WGS) entry which is preliminary data.</text>
</comment>
<sequence>MSGSGSAVVGTPAESGADSQAASRAASRAVGRGTRTITDWRPEELSFWEEAGARIARRNLVFSVLSEHIGFSVWSLWSVLVLFLGPQYHVDAAGKFTLTALPTALGAFLRLPYSYAVARFGGRSWTVLSALLLLVPTVLAGIVLQPGVTYGALLAVACVAGVGGGNFASSMANINAFYPQRLKGWALGVNAGGGNLGVPAVQLVALLVLATAGAGEPRLVPLVYLPLIVLAALGAALRMDNLAAVKGRRGALREVVREPHSWVMSLLYIGSFGSFIGFGFAFGQVLQVQFPQQFATPVDAAYLTFLGPLLGSLVRPVGGRLADRFGGARVTLWNFAAMAAGAGVVLLASAQRSLPLFVTGFVVLFVLSGLGNGSTYKMIPAIFRVRADEAVAAGADPVTAETDSRRRASALIGLAGAIGAFGGVLVNLAFRQAFLDSRNGDAAYLAFLVAYAVCFVVTWAVYLRPGAGRLREV</sequence>
<gene>
    <name evidence="10" type="ORF">I2501_24060</name>
</gene>
<feature type="compositionally biased region" description="Low complexity" evidence="7">
    <location>
        <begin position="15"/>
        <end position="30"/>
    </location>
</feature>
<keyword evidence="6 8" id="KW-0472">Membrane</keyword>
<feature type="transmembrane region" description="Helical" evidence="8">
    <location>
        <begin position="300"/>
        <end position="318"/>
    </location>
</feature>
<keyword evidence="11" id="KW-1185">Reference proteome</keyword>
<evidence type="ECO:0000256" key="8">
    <source>
        <dbReference type="SAM" id="Phobius"/>
    </source>
</evidence>
<feature type="transmembrane region" description="Helical" evidence="8">
    <location>
        <begin position="125"/>
        <end position="144"/>
    </location>
</feature>
<feature type="transmembrane region" description="Helical" evidence="8">
    <location>
        <begin position="150"/>
        <end position="172"/>
    </location>
</feature>
<feature type="domain" description="Major facilitator superfamily (MFS) profile" evidence="9">
    <location>
        <begin position="263"/>
        <end position="473"/>
    </location>
</feature>
<evidence type="ECO:0000256" key="6">
    <source>
        <dbReference type="ARBA" id="ARBA00023136"/>
    </source>
</evidence>
<evidence type="ECO:0000256" key="5">
    <source>
        <dbReference type="ARBA" id="ARBA00023063"/>
    </source>
</evidence>
<evidence type="ECO:0000313" key="10">
    <source>
        <dbReference type="EMBL" id="MBF9071098.1"/>
    </source>
</evidence>
<feature type="transmembrane region" description="Helical" evidence="8">
    <location>
        <begin position="60"/>
        <end position="84"/>
    </location>
</feature>
<feature type="transmembrane region" description="Helical" evidence="8">
    <location>
        <begin position="410"/>
        <end position="430"/>
    </location>
</feature>
<evidence type="ECO:0000313" key="11">
    <source>
        <dbReference type="Proteomes" id="UP000657385"/>
    </source>
</evidence>
<keyword evidence="3 8" id="KW-0812">Transmembrane</keyword>
<dbReference type="Gene3D" id="1.20.1250.20">
    <property type="entry name" value="MFS general substrate transporter like domains"/>
    <property type="match status" value="1"/>
</dbReference>
<evidence type="ECO:0000259" key="9">
    <source>
        <dbReference type="PROSITE" id="PS50850"/>
    </source>
</evidence>
<feature type="transmembrane region" description="Helical" evidence="8">
    <location>
        <begin position="260"/>
        <end position="280"/>
    </location>
</feature>
<feature type="transmembrane region" description="Helical" evidence="8">
    <location>
        <begin position="442"/>
        <end position="463"/>
    </location>
</feature>
<dbReference type="PANTHER" id="PTHR23515">
    <property type="entry name" value="HIGH-AFFINITY NITRATE TRANSPORTER 2.3"/>
    <property type="match status" value="1"/>
</dbReference>
<keyword evidence="5" id="KW-0534">Nitrate assimilation</keyword>
<dbReference type="AlphaFoldDB" id="A0A931B6E8"/>
<dbReference type="GO" id="GO:0005886">
    <property type="term" value="C:plasma membrane"/>
    <property type="evidence" value="ECO:0007669"/>
    <property type="project" value="UniProtKB-SubCell"/>
</dbReference>
<dbReference type="RefSeq" id="WP_196196247.1">
    <property type="nucleotide sequence ID" value="NZ_JADPRT010000010.1"/>
</dbReference>
<dbReference type="Proteomes" id="UP000657385">
    <property type="component" value="Unassembled WGS sequence"/>
</dbReference>
<feature type="transmembrane region" description="Helical" evidence="8">
    <location>
        <begin position="356"/>
        <end position="376"/>
    </location>
</feature>
<evidence type="ECO:0000256" key="1">
    <source>
        <dbReference type="ARBA" id="ARBA00004651"/>
    </source>
</evidence>
<evidence type="ECO:0000256" key="7">
    <source>
        <dbReference type="SAM" id="MobiDB-lite"/>
    </source>
</evidence>
<feature type="transmembrane region" description="Helical" evidence="8">
    <location>
        <begin position="184"/>
        <end position="210"/>
    </location>
</feature>
<comment type="similarity">
    <text evidence="2">Belongs to the major facilitator superfamily. Nitrate/nitrite porter (TC 2.A.1.8) family.</text>
</comment>
<dbReference type="GO" id="GO:0042128">
    <property type="term" value="P:nitrate assimilation"/>
    <property type="evidence" value="ECO:0007669"/>
    <property type="project" value="UniProtKB-KW"/>
</dbReference>
<dbReference type="InterPro" id="IPR044772">
    <property type="entry name" value="NO3_transporter"/>
</dbReference>
<dbReference type="PROSITE" id="PS50850">
    <property type="entry name" value="MFS"/>
    <property type="match status" value="1"/>
</dbReference>
<dbReference type="Pfam" id="PF07690">
    <property type="entry name" value="MFS_1"/>
    <property type="match status" value="1"/>
</dbReference>
<feature type="transmembrane region" description="Helical" evidence="8">
    <location>
        <begin position="330"/>
        <end position="350"/>
    </location>
</feature>
<proteinExistence type="inferred from homology"/>
<dbReference type="InterPro" id="IPR036259">
    <property type="entry name" value="MFS_trans_sf"/>
</dbReference>
<dbReference type="InterPro" id="IPR020846">
    <property type="entry name" value="MFS_dom"/>
</dbReference>
<dbReference type="CDD" id="cd17341">
    <property type="entry name" value="MFS_NRT2_like"/>
    <property type="match status" value="1"/>
</dbReference>
<accession>A0A931B6E8</accession>
<evidence type="ECO:0000256" key="2">
    <source>
        <dbReference type="ARBA" id="ARBA00008432"/>
    </source>
</evidence>
<organism evidence="10 11">
    <name type="scientific">Streptacidiphilus fuscans</name>
    <dbReference type="NCBI Taxonomy" id="2789292"/>
    <lineage>
        <taxon>Bacteria</taxon>
        <taxon>Bacillati</taxon>
        <taxon>Actinomycetota</taxon>
        <taxon>Actinomycetes</taxon>
        <taxon>Kitasatosporales</taxon>
        <taxon>Streptomycetaceae</taxon>
        <taxon>Streptacidiphilus</taxon>
    </lineage>
</organism>